<evidence type="ECO:0000313" key="7">
    <source>
        <dbReference type="EMBL" id="RVW55348.1"/>
    </source>
</evidence>
<evidence type="ECO:0000256" key="5">
    <source>
        <dbReference type="RuleBase" id="RU361262"/>
    </source>
</evidence>
<dbReference type="InterPro" id="IPR016035">
    <property type="entry name" value="Acyl_Trfase/lysoPLipase"/>
</dbReference>
<evidence type="ECO:0000256" key="3">
    <source>
        <dbReference type="ARBA" id="ARBA00023098"/>
    </source>
</evidence>
<comment type="caution">
    <text evidence="4">Lacks conserved residue(s) required for the propagation of feature annotation.</text>
</comment>
<dbReference type="PANTHER" id="PTHR32176">
    <property type="entry name" value="XYLOSE ISOMERASE"/>
    <property type="match status" value="1"/>
</dbReference>
<accession>A0A438F5Q9</accession>
<evidence type="ECO:0000259" key="6">
    <source>
        <dbReference type="PROSITE" id="PS51635"/>
    </source>
</evidence>
<keyword evidence="5" id="KW-0378">Hydrolase</keyword>
<dbReference type="InterPro" id="IPR002641">
    <property type="entry name" value="PNPLA_dom"/>
</dbReference>
<comment type="similarity">
    <text evidence="1 5">Belongs to the patatin family.</text>
</comment>
<reference evidence="7 8" key="1">
    <citation type="journal article" date="2018" name="PLoS Genet.">
        <title>Population sequencing reveals clonal diversity and ancestral inbreeding in the grapevine cultivar Chardonnay.</title>
        <authorList>
            <person name="Roach M.J."/>
            <person name="Johnson D.L."/>
            <person name="Bohlmann J."/>
            <person name="van Vuuren H.J."/>
            <person name="Jones S.J."/>
            <person name="Pretorius I.S."/>
            <person name="Schmidt S.A."/>
            <person name="Borneman A.R."/>
        </authorList>
    </citation>
    <scope>NUCLEOTIDE SEQUENCE [LARGE SCALE GENOMIC DNA]</scope>
    <source>
        <strain evidence="8">cv. Chardonnay</strain>
        <tissue evidence="7">Leaf</tissue>
    </source>
</reference>
<gene>
    <name evidence="7" type="primary">PLP1_1</name>
    <name evidence="7" type="ORF">CK203_078481</name>
</gene>
<dbReference type="PROSITE" id="PS51635">
    <property type="entry name" value="PNPLA"/>
    <property type="match status" value="1"/>
</dbReference>
<dbReference type="GO" id="GO:0016787">
    <property type="term" value="F:hydrolase activity"/>
    <property type="evidence" value="ECO:0007669"/>
    <property type="project" value="UniProtKB-KW"/>
</dbReference>
<evidence type="ECO:0000256" key="4">
    <source>
        <dbReference type="PROSITE-ProRule" id="PRU01161"/>
    </source>
</evidence>
<dbReference type="SUPFAM" id="SSF52151">
    <property type="entry name" value="FabD/lysophospholipase-like"/>
    <property type="match status" value="1"/>
</dbReference>
<dbReference type="GO" id="GO:0016042">
    <property type="term" value="P:lipid catabolic process"/>
    <property type="evidence" value="ECO:0007669"/>
    <property type="project" value="UniProtKB-KW"/>
</dbReference>
<dbReference type="Gene3D" id="3.40.1090.10">
    <property type="entry name" value="Cytosolic phospholipase A2 catalytic domain"/>
    <property type="match status" value="2"/>
</dbReference>
<proteinExistence type="inferred from homology"/>
<organism evidence="7 8">
    <name type="scientific">Vitis vinifera</name>
    <name type="common">Grape</name>
    <dbReference type="NCBI Taxonomy" id="29760"/>
    <lineage>
        <taxon>Eukaryota</taxon>
        <taxon>Viridiplantae</taxon>
        <taxon>Streptophyta</taxon>
        <taxon>Embryophyta</taxon>
        <taxon>Tracheophyta</taxon>
        <taxon>Spermatophyta</taxon>
        <taxon>Magnoliopsida</taxon>
        <taxon>eudicotyledons</taxon>
        <taxon>Gunneridae</taxon>
        <taxon>Pentapetalae</taxon>
        <taxon>rosids</taxon>
        <taxon>Vitales</taxon>
        <taxon>Vitaceae</taxon>
        <taxon>Viteae</taxon>
        <taxon>Vitis</taxon>
    </lineage>
</organism>
<sequence length="362" mass="39157">MGEGTSSSLQIKPPSRGSLITILSIDGGGVRGIISGIILASLESELQVTCSNTNKKKARWGGRKAFRLLDVIAGTSSGPKYDGKYLHSQTNKLLGNTKLDQTLTNVVIPTFDIKNLQPTIFSSYQMAATPSLDAKLSDICIGTSAAPTYLPAYYFVNQDDQGSTREFNLIDGGLAASNPTLVAISEVTKQVTNKNPDFSPFKPIDYGSLLVISVGSGSPKQEHKYNAKMAAKWGILGWLYNNGSTPLVDSFTQASADMVDYHNAVVFQALGCQENYLRIDEATLTGDLASTDIATKKNMNELVKVGEELLKKPVSRVNLDTGEYEAIKNGGTNEEALRRFAKLLSDERKLRESNAQDGQDSN</sequence>
<comment type="domain">
    <text evidence="5">The nitrogen atoms of the two glycine residues in the GGXR motif define the oxyanion hole, and stabilize the oxyanion that forms during the nucleophilic attack by the catalytic serine during substrate cleavage.</text>
</comment>
<evidence type="ECO:0000313" key="8">
    <source>
        <dbReference type="Proteomes" id="UP000288805"/>
    </source>
</evidence>
<feature type="short sequence motif" description="GXGXXG" evidence="4">
    <location>
        <begin position="27"/>
        <end position="32"/>
    </location>
</feature>
<protein>
    <recommendedName>
        <fullName evidence="5">Patatin</fullName>
        <ecNumber evidence="5">3.1.1.-</ecNumber>
    </recommendedName>
</protein>
<dbReference type="Pfam" id="PF01734">
    <property type="entry name" value="Patatin"/>
    <property type="match status" value="1"/>
</dbReference>
<dbReference type="AlphaFoldDB" id="A0A438F5Q9"/>
<name>A0A438F5Q9_VITVI</name>
<evidence type="ECO:0000256" key="2">
    <source>
        <dbReference type="ARBA" id="ARBA00022963"/>
    </source>
</evidence>
<evidence type="ECO:0000256" key="1">
    <source>
        <dbReference type="ARBA" id="ARBA00010240"/>
    </source>
</evidence>
<dbReference type="PANTHER" id="PTHR32176:SF92">
    <property type="entry name" value="XYLOSE ISOMERASE"/>
    <property type="match status" value="1"/>
</dbReference>
<dbReference type="Proteomes" id="UP000288805">
    <property type="component" value="Unassembled WGS sequence"/>
</dbReference>
<feature type="domain" description="PNPLA" evidence="6">
    <location>
        <begin position="23"/>
        <end position="184"/>
    </location>
</feature>
<keyword evidence="3 5" id="KW-0443">Lipid metabolism</keyword>
<keyword evidence="2 5" id="KW-0442">Lipid degradation</keyword>
<dbReference type="EMBL" id="QGNW01001117">
    <property type="protein sequence ID" value="RVW55348.1"/>
    <property type="molecule type" value="Genomic_DNA"/>
</dbReference>
<comment type="caution">
    <text evidence="7">The sequence shown here is derived from an EMBL/GenBank/DDBJ whole genome shotgun (WGS) entry which is preliminary data.</text>
</comment>
<dbReference type="EC" id="3.1.1.-" evidence="5"/>
<feature type="short sequence motif" description="DGA/G" evidence="4">
    <location>
        <begin position="171"/>
        <end position="173"/>
    </location>
</feature>
<comment type="function">
    <text evidence="5">Lipolytic acyl hydrolase (LAH).</text>
</comment>